<dbReference type="InterPro" id="IPR050092">
    <property type="entry name" value="RNase_H"/>
</dbReference>
<evidence type="ECO:0000313" key="14">
    <source>
        <dbReference type="Proteomes" id="UP000182108"/>
    </source>
</evidence>
<name>A0A0K6IR34_9PROT</name>
<evidence type="ECO:0000256" key="4">
    <source>
        <dbReference type="ARBA" id="ARBA00011245"/>
    </source>
</evidence>
<dbReference type="Proteomes" id="UP000182108">
    <property type="component" value="Unassembled WGS sequence"/>
</dbReference>
<dbReference type="EC" id="3.1.26.4" evidence="5 11"/>
<comment type="similarity">
    <text evidence="3 11">Belongs to the RNase H family.</text>
</comment>
<gene>
    <name evidence="11" type="primary">rnhA</name>
    <name evidence="13" type="ORF">Ga0061068_10231</name>
</gene>
<keyword evidence="6 11" id="KW-0540">Nuclease</keyword>
<feature type="binding site" evidence="11">
    <location>
        <position position="72"/>
    </location>
    <ligand>
        <name>Mg(2+)</name>
        <dbReference type="ChEBI" id="CHEBI:18420"/>
        <label>1</label>
    </ligand>
</feature>
<dbReference type="FunFam" id="3.30.420.10:FF:000089">
    <property type="entry name" value="Ribonuclease H"/>
    <property type="match status" value="1"/>
</dbReference>
<evidence type="ECO:0000256" key="7">
    <source>
        <dbReference type="ARBA" id="ARBA00022723"/>
    </source>
</evidence>
<dbReference type="InterPro" id="IPR022892">
    <property type="entry name" value="RNaseHI"/>
</dbReference>
<dbReference type="CDD" id="cd09278">
    <property type="entry name" value="RNase_HI_prokaryote_like"/>
    <property type="match status" value="1"/>
</dbReference>
<dbReference type="InterPro" id="IPR002156">
    <property type="entry name" value="RNaseH_domain"/>
</dbReference>
<organism evidence="13 14">
    <name type="scientific">Tepidiphilus thermophilus</name>
    <dbReference type="NCBI Taxonomy" id="876478"/>
    <lineage>
        <taxon>Bacteria</taxon>
        <taxon>Pseudomonadati</taxon>
        <taxon>Pseudomonadota</taxon>
        <taxon>Hydrogenophilia</taxon>
        <taxon>Hydrogenophilales</taxon>
        <taxon>Hydrogenophilaceae</taxon>
        <taxon>Tepidiphilus</taxon>
    </lineage>
</organism>
<dbReference type="PANTHER" id="PTHR10642:SF26">
    <property type="entry name" value="RIBONUCLEASE H1"/>
    <property type="match status" value="1"/>
</dbReference>
<keyword evidence="7 11" id="KW-0479">Metal-binding</keyword>
<evidence type="ECO:0000256" key="3">
    <source>
        <dbReference type="ARBA" id="ARBA00005300"/>
    </source>
</evidence>
<feature type="binding site" evidence="11">
    <location>
        <position position="136"/>
    </location>
    <ligand>
        <name>Mg(2+)</name>
        <dbReference type="ChEBI" id="CHEBI:18420"/>
        <label>2</label>
    </ligand>
</feature>
<evidence type="ECO:0000313" key="13">
    <source>
        <dbReference type="EMBL" id="CUB05558.1"/>
    </source>
</evidence>
<dbReference type="GO" id="GO:0003676">
    <property type="term" value="F:nucleic acid binding"/>
    <property type="evidence" value="ECO:0007669"/>
    <property type="project" value="InterPro"/>
</dbReference>
<evidence type="ECO:0000256" key="10">
    <source>
        <dbReference type="ARBA" id="ARBA00022842"/>
    </source>
</evidence>
<dbReference type="Gene3D" id="3.30.420.10">
    <property type="entry name" value="Ribonuclease H-like superfamily/Ribonuclease H"/>
    <property type="match status" value="1"/>
</dbReference>
<dbReference type="HAMAP" id="MF_00042">
    <property type="entry name" value="RNase_H"/>
    <property type="match status" value="1"/>
</dbReference>
<keyword evidence="8 11" id="KW-0255">Endonuclease</keyword>
<evidence type="ECO:0000256" key="5">
    <source>
        <dbReference type="ARBA" id="ARBA00012180"/>
    </source>
</evidence>
<evidence type="ECO:0000259" key="12">
    <source>
        <dbReference type="PROSITE" id="PS50879"/>
    </source>
</evidence>
<evidence type="ECO:0000256" key="9">
    <source>
        <dbReference type="ARBA" id="ARBA00022801"/>
    </source>
</evidence>
<evidence type="ECO:0000256" key="6">
    <source>
        <dbReference type="ARBA" id="ARBA00022722"/>
    </source>
</evidence>
<sequence>MSETRKVEIHTDGACSGNPGPGGWGAVLRWNGHCKELWGGEPATTNNRMELRAVIEALRALRRAVPVAIYTDSQYVQKGITEWLPQWKRRGWRTAAGKPVANQDLWQELDALAARFPVEWHWVRGHSGDEGNERADELARRGIEEVRRGAAETQEK</sequence>
<dbReference type="EMBL" id="CYHH01000002">
    <property type="protein sequence ID" value="CUB05558.1"/>
    <property type="molecule type" value="Genomic_DNA"/>
</dbReference>
<dbReference type="GO" id="GO:0004523">
    <property type="term" value="F:RNA-DNA hybrid ribonuclease activity"/>
    <property type="evidence" value="ECO:0007669"/>
    <property type="project" value="UniProtKB-UniRule"/>
</dbReference>
<dbReference type="GO" id="GO:0005737">
    <property type="term" value="C:cytoplasm"/>
    <property type="evidence" value="ECO:0007669"/>
    <property type="project" value="UniProtKB-SubCell"/>
</dbReference>
<dbReference type="SUPFAM" id="SSF53098">
    <property type="entry name" value="Ribonuclease H-like"/>
    <property type="match status" value="1"/>
</dbReference>
<dbReference type="InterPro" id="IPR012337">
    <property type="entry name" value="RNaseH-like_sf"/>
</dbReference>
<feature type="domain" description="RNase H type-1" evidence="12">
    <location>
        <begin position="3"/>
        <end position="144"/>
    </location>
</feature>
<dbReference type="GO" id="GO:0043137">
    <property type="term" value="P:DNA replication, removal of RNA primer"/>
    <property type="evidence" value="ECO:0007669"/>
    <property type="project" value="TreeGrafter"/>
</dbReference>
<dbReference type="OrthoDB" id="5290237at2"/>
<evidence type="ECO:0000256" key="8">
    <source>
        <dbReference type="ARBA" id="ARBA00022759"/>
    </source>
</evidence>
<dbReference type="Pfam" id="PF00075">
    <property type="entry name" value="RNase_H"/>
    <property type="match status" value="1"/>
</dbReference>
<comment type="subcellular location">
    <subcellularLocation>
        <location evidence="11">Cytoplasm</location>
    </subcellularLocation>
</comment>
<dbReference type="AlphaFoldDB" id="A0A0K6IR34"/>
<dbReference type="InterPro" id="IPR036397">
    <property type="entry name" value="RNaseH_sf"/>
</dbReference>
<feature type="binding site" evidence="11">
    <location>
        <position position="12"/>
    </location>
    <ligand>
        <name>Mg(2+)</name>
        <dbReference type="ChEBI" id="CHEBI:18420"/>
        <label>1</label>
    </ligand>
</feature>
<feature type="binding site" evidence="11">
    <location>
        <position position="12"/>
    </location>
    <ligand>
        <name>Mg(2+)</name>
        <dbReference type="ChEBI" id="CHEBI:18420"/>
        <label>2</label>
    </ligand>
</feature>
<dbReference type="RefSeq" id="WP_055422764.1">
    <property type="nucleotide sequence ID" value="NZ_CYHH01000002.1"/>
</dbReference>
<evidence type="ECO:0000256" key="11">
    <source>
        <dbReference type="HAMAP-Rule" id="MF_00042"/>
    </source>
</evidence>
<keyword evidence="14" id="KW-1185">Reference proteome</keyword>
<keyword evidence="10 11" id="KW-0460">Magnesium</keyword>
<protein>
    <recommendedName>
        <fullName evidence="5 11">Ribonuclease H</fullName>
        <shortName evidence="11">RNase H</shortName>
        <ecNumber evidence="5 11">3.1.26.4</ecNumber>
    </recommendedName>
</protein>
<dbReference type="GO" id="GO:0000287">
    <property type="term" value="F:magnesium ion binding"/>
    <property type="evidence" value="ECO:0007669"/>
    <property type="project" value="UniProtKB-UniRule"/>
</dbReference>
<dbReference type="NCBIfam" id="NF001236">
    <property type="entry name" value="PRK00203.1"/>
    <property type="match status" value="1"/>
</dbReference>
<dbReference type="PROSITE" id="PS50879">
    <property type="entry name" value="RNASE_H_1"/>
    <property type="match status" value="1"/>
</dbReference>
<reference evidence="14" key="1">
    <citation type="submission" date="2015-08" db="EMBL/GenBank/DDBJ databases">
        <authorList>
            <person name="Babu N.S."/>
            <person name="Beckwith C.J."/>
            <person name="Beseler K.G."/>
            <person name="Brison A."/>
            <person name="Carone J.V."/>
            <person name="Caskin T.P."/>
            <person name="Diamond M."/>
            <person name="Durham M.E."/>
            <person name="Foxe J.M."/>
            <person name="Go M."/>
            <person name="Henderson B.A."/>
            <person name="Jones I.B."/>
            <person name="McGettigan J.A."/>
            <person name="Micheletti S.J."/>
            <person name="Nasrallah M.E."/>
            <person name="Ortiz D."/>
            <person name="Piller C.R."/>
            <person name="Privatt S.R."/>
            <person name="Schneider S.L."/>
            <person name="Sharp S."/>
            <person name="Smith T.C."/>
            <person name="Stanton J.D."/>
            <person name="Ullery H.E."/>
            <person name="Wilson R.J."/>
            <person name="Serrano M.G."/>
            <person name="Buck G."/>
            <person name="Lee V."/>
            <person name="Wang Y."/>
            <person name="Carvalho R."/>
            <person name="Voegtly L."/>
            <person name="Shi R."/>
            <person name="Duckworth R."/>
            <person name="Johnson A."/>
            <person name="Loviza R."/>
            <person name="Walstead R."/>
            <person name="Shah Z."/>
            <person name="Kiflezghi M."/>
            <person name="Wade K."/>
            <person name="Ball S.L."/>
            <person name="Bradley K.W."/>
            <person name="Asai D.J."/>
            <person name="Bowman C.A."/>
            <person name="Russell D.A."/>
            <person name="Pope W.H."/>
            <person name="Jacobs-Sera D."/>
            <person name="Hendrix R.W."/>
            <person name="Hatfull G.F."/>
        </authorList>
    </citation>
    <scope>NUCLEOTIDE SEQUENCE [LARGE SCALE GENOMIC DNA]</scope>
    <source>
        <strain evidence="14">JCM 19170</strain>
    </source>
</reference>
<accession>A0A0K6IR34</accession>
<comment type="function">
    <text evidence="2 11">Endonuclease that specifically degrades the RNA of RNA-DNA hybrids.</text>
</comment>
<comment type="catalytic activity">
    <reaction evidence="1 11">
        <text>Endonucleolytic cleavage to 5'-phosphomonoester.</text>
        <dbReference type="EC" id="3.1.26.4"/>
    </reaction>
</comment>
<dbReference type="PANTHER" id="PTHR10642">
    <property type="entry name" value="RIBONUCLEASE H1"/>
    <property type="match status" value="1"/>
</dbReference>
<comment type="subunit">
    <text evidence="4 11">Monomer.</text>
</comment>
<keyword evidence="9 11" id="KW-0378">Hydrolase</keyword>
<evidence type="ECO:0000256" key="1">
    <source>
        <dbReference type="ARBA" id="ARBA00000077"/>
    </source>
</evidence>
<comment type="cofactor">
    <cofactor evidence="11">
        <name>Mg(2+)</name>
        <dbReference type="ChEBI" id="CHEBI:18420"/>
    </cofactor>
    <text evidence="11">Binds 1 Mg(2+) ion per subunit. May bind a second metal ion at a regulatory site, or after substrate binding.</text>
</comment>
<feature type="binding site" evidence="11">
    <location>
        <position position="50"/>
    </location>
    <ligand>
        <name>Mg(2+)</name>
        <dbReference type="ChEBI" id="CHEBI:18420"/>
        <label>1</label>
    </ligand>
</feature>
<keyword evidence="11" id="KW-0963">Cytoplasm</keyword>
<proteinExistence type="inferred from homology"/>
<evidence type="ECO:0000256" key="2">
    <source>
        <dbReference type="ARBA" id="ARBA00004065"/>
    </source>
</evidence>